<dbReference type="Gene3D" id="2.120.10.80">
    <property type="entry name" value="Kelch-type beta propeller"/>
    <property type="match status" value="1"/>
</dbReference>
<dbReference type="SUPFAM" id="SSF117281">
    <property type="entry name" value="Kelch motif"/>
    <property type="match status" value="1"/>
</dbReference>
<dbReference type="GO" id="GO:0005634">
    <property type="term" value="C:nucleus"/>
    <property type="evidence" value="ECO:0007669"/>
    <property type="project" value="UniProtKB-ARBA"/>
</dbReference>
<dbReference type="EMBL" id="GL377601">
    <property type="protein sequence ID" value="EFJ20745.1"/>
    <property type="molecule type" value="Genomic_DNA"/>
</dbReference>
<dbReference type="PANTHER" id="PTHR46122:SF1">
    <property type="entry name" value="F-BOX DOMAIN-CONTAINING PROTEIN"/>
    <property type="match status" value="1"/>
</dbReference>
<dbReference type="KEGG" id="smo:SELMODRAFT_33948"/>
<dbReference type="PANTHER" id="PTHR46122">
    <property type="entry name" value="GALACTOSE OXIDASE/KELCH REPEAT PROTEIN-RELATED"/>
    <property type="match status" value="1"/>
</dbReference>
<dbReference type="AlphaFoldDB" id="D8S4G4"/>
<feature type="non-terminal residue" evidence="2">
    <location>
        <position position="267"/>
    </location>
</feature>
<dbReference type="eggNOG" id="KOG1072">
    <property type="taxonomic scope" value="Eukaryota"/>
</dbReference>
<evidence type="ECO:0008006" key="4">
    <source>
        <dbReference type="Google" id="ProtNLM"/>
    </source>
</evidence>
<organism evidence="3">
    <name type="scientific">Selaginella moellendorffii</name>
    <name type="common">Spikemoss</name>
    <dbReference type="NCBI Taxonomy" id="88036"/>
    <lineage>
        <taxon>Eukaryota</taxon>
        <taxon>Viridiplantae</taxon>
        <taxon>Streptophyta</taxon>
        <taxon>Embryophyta</taxon>
        <taxon>Tracheophyta</taxon>
        <taxon>Lycopodiopsida</taxon>
        <taxon>Selaginellales</taxon>
        <taxon>Selaginellaceae</taxon>
        <taxon>Selaginella</taxon>
    </lineage>
</organism>
<keyword evidence="3" id="KW-1185">Reference proteome</keyword>
<feature type="non-terminal residue" evidence="2">
    <location>
        <position position="1"/>
    </location>
</feature>
<dbReference type="Pfam" id="PF01344">
    <property type="entry name" value="Kelch_1"/>
    <property type="match status" value="1"/>
</dbReference>
<dbReference type="HOGENOM" id="CLU_028510_0_0_1"/>
<evidence type="ECO:0000313" key="3">
    <source>
        <dbReference type="Proteomes" id="UP000001514"/>
    </source>
</evidence>
<protein>
    <recommendedName>
        <fullName evidence="4">F-box domain-containing protein</fullName>
    </recommendedName>
</protein>
<keyword evidence="1" id="KW-0677">Repeat</keyword>
<dbReference type="InterPro" id="IPR052439">
    <property type="entry name" value="F-box/Kelch-repeat"/>
</dbReference>
<dbReference type="OrthoDB" id="191037at2759"/>
<dbReference type="InterPro" id="IPR015915">
    <property type="entry name" value="Kelch-typ_b-propeller"/>
</dbReference>
<dbReference type="Gramene" id="EFJ20745">
    <property type="protein sequence ID" value="EFJ20745"/>
    <property type="gene ID" value="SELMODRAFT_33948"/>
</dbReference>
<sequence length="267" mass="29553">TSSSELIPGLGHQEAMLCLARLPRSERLVFYTVSKAFYQLVRSGKLESWRRSVGVVMERHCFVCLTTPGGGCCWKGVCLDTGKWWPLPPRAQDGDELFGSVMTGTQLLVLGRHSLWTYCLRSDKWLAPATPPAYECAFGSSEHTAFVAGGIDEQGFASTAAAVYTSTTSSWKFLPDTNKARRSCSGVCMDGKIYVLGGVSQTGLPMYCGEEFDPALKSWTVIDNMVPWSEHHMRPLVTVLDNELFGLNTRTKSLVIYCKRSNTWKAI</sequence>
<evidence type="ECO:0000313" key="2">
    <source>
        <dbReference type="EMBL" id="EFJ20745.1"/>
    </source>
</evidence>
<dbReference type="InterPro" id="IPR006652">
    <property type="entry name" value="Kelch_1"/>
</dbReference>
<dbReference type="OMA" id="RAYTEHI"/>
<reference evidence="2 3" key="1">
    <citation type="journal article" date="2011" name="Science">
        <title>The Selaginella genome identifies genetic changes associated with the evolution of vascular plants.</title>
        <authorList>
            <person name="Banks J.A."/>
            <person name="Nishiyama T."/>
            <person name="Hasebe M."/>
            <person name="Bowman J.L."/>
            <person name="Gribskov M."/>
            <person name="dePamphilis C."/>
            <person name="Albert V.A."/>
            <person name="Aono N."/>
            <person name="Aoyama T."/>
            <person name="Ambrose B.A."/>
            <person name="Ashton N.W."/>
            <person name="Axtell M.J."/>
            <person name="Barker E."/>
            <person name="Barker M.S."/>
            <person name="Bennetzen J.L."/>
            <person name="Bonawitz N.D."/>
            <person name="Chapple C."/>
            <person name="Cheng C."/>
            <person name="Correa L.G."/>
            <person name="Dacre M."/>
            <person name="DeBarry J."/>
            <person name="Dreyer I."/>
            <person name="Elias M."/>
            <person name="Engstrom E.M."/>
            <person name="Estelle M."/>
            <person name="Feng L."/>
            <person name="Finet C."/>
            <person name="Floyd S.K."/>
            <person name="Frommer W.B."/>
            <person name="Fujita T."/>
            <person name="Gramzow L."/>
            <person name="Gutensohn M."/>
            <person name="Harholt J."/>
            <person name="Hattori M."/>
            <person name="Heyl A."/>
            <person name="Hirai T."/>
            <person name="Hiwatashi Y."/>
            <person name="Ishikawa M."/>
            <person name="Iwata M."/>
            <person name="Karol K.G."/>
            <person name="Koehler B."/>
            <person name="Kolukisaoglu U."/>
            <person name="Kubo M."/>
            <person name="Kurata T."/>
            <person name="Lalonde S."/>
            <person name="Li K."/>
            <person name="Li Y."/>
            <person name="Litt A."/>
            <person name="Lyons E."/>
            <person name="Manning G."/>
            <person name="Maruyama T."/>
            <person name="Michael T.P."/>
            <person name="Mikami K."/>
            <person name="Miyazaki S."/>
            <person name="Morinaga S."/>
            <person name="Murata T."/>
            <person name="Mueller-Roeber B."/>
            <person name="Nelson D.R."/>
            <person name="Obara M."/>
            <person name="Oguri Y."/>
            <person name="Olmstead R.G."/>
            <person name="Onodera N."/>
            <person name="Petersen B.L."/>
            <person name="Pils B."/>
            <person name="Prigge M."/>
            <person name="Rensing S.A."/>
            <person name="Riano-Pachon D.M."/>
            <person name="Roberts A.W."/>
            <person name="Sato Y."/>
            <person name="Scheller H.V."/>
            <person name="Schulz B."/>
            <person name="Schulz C."/>
            <person name="Shakirov E.V."/>
            <person name="Shibagaki N."/>
            <person name="Shinohara N."/>
            <person name="Shippen D.E."/>
            <person name="Soerensen I."/>
            <person name="Sotooka R."/>
            <person name="Sugimoto N."/>
            <person name="Sugita M."/>
            <person name="Sumikawa N."/>
            <person name="Tanurdzic M."/>
            <person name="Theissen G."/>
            <person name="Ulvskov P."/>
            <person name="Wakazuki S."/>
            <person name="Weng J.K."/>
            <person name="Willats W.W."/>
            <person name="Wipf D."/>
            <person name="Wolf P.G."/>
            <person name="Yang L."/>
            <person name="Zimmer A.D."/>
            <person name="Zhu Q."/>
            <person name="Mitros T."/>
            <person name="Hellsten U."/>
            <person name="Loque D."/>
            <person name="Otillar R."/>
            <person name="Salamov A."/>
            <person name="Schmutz J."/>
            <person name="Shapiro H."/>
            <person name="Lindquist E."/>
            <person name="Lucas S."/>
            <person name="Rokhsar D."/>
            <person name="Grigoriev I.V."/>
        </authorList>
    </citation>
    <scope>NUCLEOTIDE SEQUENCE [LARGE SCALE GENOMIC DNA]</scope>
</reference>
<gene>
    <name evidence="2" type="ORF">SELMODRAFT_33948</name>
</gene>
<evidence type="ECO:0000256" key="1">
    <source>
        <dbReference type="ARBA" id="ARBA00022737"/>
    </source>
</evidence>
<dbReference type="Proteomes" id="UP000001514">
    <property type="component" value="Unassembled WGS sequence"/>
</dbReference>
<name>D8S4G4_SELML</name>
<dbReference type="InParanoid" id="D8S4G4"/>
<proteinExistence type="predicted"/>
<accession>D8S4G4</accession>